<name>A0ABX5LTJ6_9GAMM</name>
<reference evidence="6 7" key="1">
    <citation type="submission" date="2015-03" db="EMBL/GenBank/DDBJ databases">
        <authorList>
            <person name="Krishnan R."/>
            <person name="Midha S."/>
            <person name="Patil P.B."/>
            <person name="Rameshkumar N."/>
        </authorList>
    </citation>
    <scope>NUCLEOTIDE SEQUENCE [LARGE SCALE GENOMIC DNA]</scope>
    <source>
        <strain evidence="6 7">L1E11</strain>
    </source>
</reference>
<organism evidence="6 7">
    <name type="scientific">Pokkaliibacter plantistimulans</name>
    <dbReference type="NCBI Taxonomy" id="1635171"/>
    <lineage>
        <taxon>Bacteria</taxon>
        <taxon>Pseudomonadati</taxon>
        <taxon>Pseudomonadota</taxon>
        <taxon>Gammaproteobacteria</taxon>
        <taxon>Oceanospirillales</taxon>
        <taxon>Balneatrichaceae</taxon>
        <taxon>Pokkaliibacter</taxon>
    </lineage>
</organism>
<feature type="domain" description="HTH lysR-type" evidence="5">
    <location>
        <begin position="12"/>
        <end position="62"/>
    </location>
</feature>
<evidence type="ECO:0000256" key="4">
    <source>
        <dbReference type="ARBA" id="ARBA00023163"/>
    </source>
</evidence>
<dbReference type="EMBL" id="LAPT01000091">
    <property type="protein sequence ID" value="PXF29974.1"/>
    <property type="molecule type" value="Genomic_DNA"/>
</dbReference>
<dbReference type="Pfam" id="PF00126">
    <property type="entry name" value="HTH_1"/>
    <property type="match status" value="1"/>
</dbReference>
<evidence type="ECO:0000313" key="7">
    <source>
        <dbReference type="Proteomes" id="UP000248090"/>
    </source>
</evidence>
<dbReference type="SUPFAM" id="SSF53850">
    <property type="entry name" value="Periplasmic binding protein-like II"/>
    <property type="match status" value="1"/>
</dbReference>
<dbReference type="Proteomes" id="UP000248090">
    <property type="component" value="Unassembled WGS sequence"/>
</dbReference>
<dbReference type="InterPro" id="IPR005119">
    <property type="entry name" value="LysR_subst-bd"/>
</dbReference>
<protein>
    <submittedName>
        <fullName evidence="6">LysR family transcriptional regulator</fullName>
    </submittedName>
</protein>
<dbReference type="CDD" id="cd08422">
    <property type="entry name" value="PBP2_CrgA_like"/>
    <property type="match status" value="1"/>
</dbReference>
<dbReference type="InterPro" id="IPR036388">
    <property type="entry name" value="WH-like_DNA-bd_sf"/>
</dbReference>
<dbReference type="PANTHER" id="PTHR30537">
    <property type="entry name" value="HTH-TYPE TRANSCRIPTIONAL REGULATOR"/>
    <property type="match status" value="1"/>
</dbReference>
<dbReference type="PRINTS" id="PR00039">
    <property type="entry name" value="HTHLYSR"/>
</dbReference>
<keyword evidence="7" id="KW-1185">Reference proteome</keyword>
<sequence>MSHLDSFSAIPVFVAVVESGSFSAAGQRLGITKSAVSKRISQLEETLGARLLQRTTRSLSLTEAGEQYFEHVRGALTLAQEGEDAISQLQGQPQGGLKVSTPMVFGRLHIAPLVATFLKRFPGIQLQMVMDDKMVDLVEGGFDLAIRIGHIPESRLVARRLAPVRSVLCASPDYLQQHGVPLTPEDLRQHNCLFYSLFRGGAEWTFNGADGPVRVQPRGNFQVNNSEALREALVAGLGICQMPTFIVGPDLASGRLVALLPDYPLPQHAAYAMFPERRHLPAKTRVFMDFLAEQLGGDEPVWEHTSALSANAPA</sequence>
<evidence type="ECO:0000313" key="6">
    <source>
        <dbReference type="EMBL" id="PXF29974.1"/>
    </source>
</evidence>
<keyword evidence="4" id="KW-0804">Transcription</keyword>
<dbReference type="RefSeq" id="WP_165838470.1">
    <property type="nucleotide sequence ID" value="NZ_CP177354.1"/>
</dbReference>
<keyword evidence="3" id="KW-0238">DNA-binding</keyword>
<evidence type="ECO:0000256" key="1">
    <source>
        <dbReference type="ARBA" id="ARBA00009437"/>
    </source>
</evidence>
<dbReference type="SUPFAM" id="SSF46785">
    <property type="entry name" value="Winged helix' DNA-binding domain"/>
    <property type="match status" value="1"/>
</dbReference>
<comment type="similarity">
    <text evidence="1">Belongs to the LysR transcriptional regulatory family.</text>
</comment>
<dbReference type="InterPro" id="IPR036390">
    <property type="entry name" value="WH_DNA-bd_sf"/>
</dbReference>
<dbReference type="Gene3D" id="3.40.190.290">
    <property type="match status" value="1"/>
</dbReference>
<evidence type="ECO:0000256" key="3">
    <source>
        <dbReference type="ARBA" id="ARBA00023125"/>
    </source>
</evidence>
<proteinExistence type="inferred from homology"/>
<evidence type="ECO:0000259" key="5">
    <source>
        <dbReference type="PROSITE" id="PS50931"/>
    </source>
</evidence>
<gene>
    <name evidence="6" type="ORF">WH50_17825</name>
</gene>
<dbReference type="Pfam" id="PF03466">
    <property type="entry name" value="LysR_substrate"/>
    <property type="match status" value="1"/>
</dbReference>
<dbReference type="Gene3D" id="1.10.10.10">
    <property type="entry name" value="Winged helix-like DNA-binding domain superfamily/Winged helix DNA-binding domain"/>
    <property type="match status" value="1"/>
</dbReference>
<dbReference type="InterPro" id="IPR058163">
    <property type="entry name" value="LysR-type_TF_proteobact-type"/>
</dbReference>
<dbReference type="PROSITE" id="PS50931">
    <property type="entry name" value="HTH_LYSR"/>
    <property type="match status" value="1"/>
</dbReference>
<comment type="caution">
    <text evidence="6">The sequence shown here is derived from an EMBL/GenBank/DDBJ whole genome shotgun (WGS) entry which is preliminary data.</text>
</comment>
<accession>A0ABX5LTJ6</accession>
<keyword evidence="2" id="KW-0805">Transcription regulation</keyword>
<evidence type="ECO:0000256" key="2">
    <source>
        <dbReference type="ARBA" id="ARBA00023015"/>
    </source>
</evidence>
<dbReference type="PANTHER" id="PTHR30537:SF5">
    <property type="entry name" value="HTH-TYPE TRANSCRIPTIONAL ACTIVATOR TTDR-RELATED"/>
    <property type="match status" value="1"/>
</dbReference>
<dbReference type="InterPro" id="IPR000847">
    <property type="entry name" value="LysR_HTH_N"/>
</dbReference>